<dbReference type="GO" id="GO:0005829">
    <property type="term" value="C:cytosol"/>
    <property type="evidence" value="ECO:0007669"/>
    <property type="project" value="TreeGrafter"/>
</dbReference>
<dbReference type="Gene3D" id="3.30.200.20">
    <property type="entry name" value="Phosphorylase Kinase, domain 1"/>
    <property type="match status" value="1"/>
</dbReference>
<dbReference type="PROSITE" id="PS50011">
    <property type="entry name" value="PROTEIN_KINASE_DOM"/>
    <property type="match status" value="2"/>
</dbReference>
<evidence type="ECO:0000256" key="6">
    <source>
        <dbReference type="ARBA" id="ARBA00022840"/>
    </source>
</evidence>
<dbReference type="EC" id="2.7.11.1" evidence="1"/>
<protein>
    <recommendedName>
        <fullName evidence="1">non-specific serine/threonine protein kinase</fullName>
        <ecNumber evidence="1">2.7.11.1</ecNumber>
    </recommendedName>
</protein>
<dbReference type="OMA" id="FEDIAWD"/>
<dbReference type="InterPro" id="IPR045864">
    <property type="entry name" value="aa-tRNA-synth_II/BPL/LPL"/>
</dbReference>
<dbReference type="PROSITE" id="PS50908">
    <property type="entry name" value="RWD"/>
    <property type="match status" value="1"/>
</dbReference>
<feature type="domain" description="Protein kinase" evidence="15">
    <location>
        <begin position="239"/>
        <end position="510"/>
    </location>
</feature>
<dbReference type="GO" id="GO:0005634">
    <property type="term" value="C:nucleus"/>
    <property type="evidence" value="ECO:0007669"/>
    <property type="project" value="TreeGrafter"/>
</dbReference>
<feature type="region of interest" description="Disordered" evidence="14">
    <location>
        <begin position="646"/>
        <end position="708"/>
    </location>
</feature>
<feature type="compositionally biased region" description="Acidic residues" evidence="14">
    <location>
        <begin position="653"/>
        <end position="668"/>
    </location>
</feature>
<reference evidence="17 18" key="1">
    <citation type="journal article" date="2012" name="PLoS Pathog.">
        <title>Diverse lifestyles and strategies of plant pathogenesis encoded in the genomes of eighteen Dothideomycetes fungi.</title>
        <authorList>
            <person name="Ohm R.A."/>
            <person name="Feau N."/>
            <person name="Henrissat B."/>
            <person name="Schoch C.L."/>
            <person name="Horwitz B.A."/>
            <person name="Barry K.W."/>
            <person name="Condon B.J."/>
            <person name="Copeland A.C."/>
            <person name="Dhillon B."/>
            <person name="Glaser F."/>
            <person name="Hesse C.N."/>
            <person name="Kosti I."/>
            <person name="LaButti K."/>
            <person name="Lindquist E.A."/>
            <person name="Lucas S."/>
            <person name="Salamov A.A."/>
            <person name="Bradshaw R.E."/>
            <person name="Ciuffetti L."/>
            <person name="Hamelin R.C."/>
            <person name="Kema G.H.J."/>
            <person name="Lawrence C."/>
            <person name="Scott J.A."/>
            <person name="Spatafora J.W."/>
            <person name="Turgeon B.G."/>
            <person name="de Wit P.J.G.M."/>
            <person name="Zhong S."/>
            <person name="Goodwin S.B."/>
            <person name="Grigoriev I.V."/>
        </authorList>
    </citation>
    <scope>NUCLEOTIDE SEQUENCE [LARGE SCALE GENOMIC DNA]</scope>
    <source>
        <strain evidence="17 18">SO2202</strain>
    </source>
</reference>
<evidence type="ECO:0000256" key="2">
    <source>
        <dbReference type="ARBA" id="ARBA00022527"/>
    </source>
</evidence>
<dbReference type="GO" id="GO:0005524">
    <property type="term" value="F:ATP binding"/>
    <property type="evidence" value="ECO:0007669"/>
    <property type="project" value="UniProtKB-UniRule"/>
</dbReference>
<dbReference type="SUPFAM" id="SSF54495">
    <property type="entry name" value="UBC-like"/>
    <property type="match status" value="1"/>
</dbReference>
<evidence type="ECO:0000256" key="3">
    <source>
        <dbReference type="ARBA" id="ARBA00022679"/>
    </source>
</evidence>
<dbReference type="InterPro" id="IPR016255">
    <property type="entry name" value="Gcn2"/>
</dbReference>
<feature type="binding site" evidence="12">
    <location>
        <position position="565"/>
    </location>
    <ligand>
        <name>ATP</name>
        <dbReference type="ChEBI" id="CHEBI:30616"/>
    </ligand>
</feature>
<dbReference type="PANTHER" id="PTHR11042">
    <property type="entry name" value="EUKARYOTIC TRANSLATION INITIATION FACTOR 2-ALPHA KINASE EIF2-ALPHA KINASE -RELATED"/>
    <property type="match status" value="1"/>
</dbReference>
<dbReference type="InterPro" id="IPR050339">
    <property type="entry name" value="CC_SR_Kinase"/>
</dbReference>
<keyword evidence="3" id="KW-0808">Transferase</keyword>
<evidence type="ECO:0000256" key="4">
    <source>
        <dbReference type="ARBA" id="ARBA00022741"/>
    </source>
</evidence>
<dbReference type="Gene3D" id="1.10.510.10">
    <property type="entry name" value="Transferase(Phosphotransferase) domain 1"/>
    <property type="match status" value="2"/>
</dbReference>
<dbReference type="CDD" id="cd23823">
    <property type="entry name" value="RWD_GCN2"/>
    <property type="match status" value="1"/>
</dbReference>
<dbReference type="InterPro" id="IPR011009">
    <property type="entry name" value="Kinase-like_dom_sf"/>
</dbReference>
<evidence type="ECO:0000256" key="10">
    <source>
        <dbReference type="PIRSR" id="PIRSR000660-1"/>
    </source>
</evidence>
<dbReference type="Pfam" id="PF05773">
    <property type="entry name" value="RWD"/>
    <property type="match status" value="1"/>
</dbReference>
<dbReference type="STRING" id="692275.N1QKI6"/>
<feature type="region of interest" description="Disordered" evidence="14">
    <location>
        <begin position="601"/>
        <end position="626"/>
    </location>
</feature>
<dbReference type="Pfam" id="PF00069">
    <property type="entry name" value="Pkinase"/>
    <property type="match status" value="3"/>
</dbReference>
<dbReference type="GO" id="GO:0004694">
    <property type="term" value="F:eukaryotic translation initiation factor 2alpha kinase activity"/>
    <property type="evidence" value="ECO:0007669"/>
    <property type="project" value="InterPro"/>
</dbReference>
<dbReference type="EMBL" id="KB456265">
    <property type="protein sequence ID" value="EMF11711.1"/>
    <property type="molecule type" value="Genomic_DNA"/>
</dbReference>
<feature type="compositionally biased region" description="Acidic residues" evidence="14">
    <location>
        <begin position="679"/>
        <end position="693"/>
    </location>
</feature>
<evidence type="ECO:0000256" key="7">
    <source>
        <dbReference type="ARBA" id="ARBA00037982"/>
    </source>
</evidence>
<dbReference type="HOGENOM" id="CLU_001222_2_0_1"/>
<comment type="catalytic activity">
    <reaction evidence="8">
        <text>L-threonyl-[protein] + ATP = O-phospho-L-threonyl-[protein] + ADP + H(+)</text>
        <dbReference type="Rhea" id="RHEA:46608"/>
        <dbReference type="Rhea" id="RHEA-COMP:11060"/>
        <dbReference type="Rhea" id="RHEA-COMP:11605"/>
        <dbReference type="ChEBI" id="CHEBI:15378"/>
        <dbReference type="ChEBI" id="CHEBI:30013"/>
        <dbReference type="ChEBI" id="CHEBI:30616"/>
        <dbReference type="ChEBI" id="CHEBI:61977"/>
        <dbReference type="ChEBI" id="CHEBI:456216"/>
        <dbReference type="EC" id="2.7.11.1"/>
    </reaction>
</comment>
<dbReference type="GO" id="GO:0000077">
    <property type="term" value="P:DNA damage checkpoint signaling"/>
    <property type="evidence" value="ECO:0007669"/>
    <property type="project" value="InterPro"/>
</dbReference>
<keyword evidence="13" id="KW-0175">Coiled coil</keyword>
<sequence length="1542" mass="171323">MAPPKPSKKAAAVTTTAPPVKEAPIDYEEMQENELSVLSSIFGDDFQDVVTQGAWQKTTDRSFRLTVRSADRELFVVLSVRFTATYPKSPPIIEVIRGLDELHARTVTRIRNILDKTPAQLLGDSMIWSIADDIKDALEDASQARKQNTLPSLDEERVNAEEVAAQLAKQAAEADALMQSKIEAEERRELDRQVKEEALRLEKRTLRNSITQPQEPPPPTPEILSFGHTARVRVQGTLRDFTQVFISGSLTHSLSKEIVLLGRPLATVPGGDVPVVTVTRRKVKKPKSVAWQLEQLMVDITQLNHTNLLNVLASRVTITNEAEFEFLMCCEYAERGPMYDLLSVCDRLPQAKAQQFTRELLEGLEYLHGNGVLHGYLNLRSIYITSGPNPSPKLACFGYLGLIGVEDDTLPNKWRAPAEILKSKAADIWQLGAVVAQMFFGIATPDEYDSPKLLRARPDISDAMLVFLDKVFAAKKSGNCFDLLRTELLRTDEPVLRTNLGSRVENQSTTPRPRSRHNSSNIPEPTGSSHYQKAFREIRQLGKGGFGVVAEVVAKTDGSRYAVKKIQVRGSQLDDALRETSLISRLNHPYVVQYKTSWVGEGEKSSAVDDSESNSGSYSEDEGESEAGILHSPSYAAAGLDFISNDHAHLDSPDEYEADQDDEDDSFDPFDRDGTYENGTEEEETGICEDSESTSESSKTAPRKWLPSSSRPARTLYIQMELCNQQTLGSLIEGGISEDHSWRLIRQITDGLAAIHVVGIIHRDLKPQNIFIDASGNPKIGDFGLATITDFQDPDDATESSSTNKSIGTALYMAPELRTGSTVQQSSKVDMYSLGIIFFEMCNKFGTKMERITELQQVRQKDHALPDIFLPDSEKAKQGNIIKRLISHTPSERPSSADLLQELPVQIEAEATRKVLSEMKDRDSAIYRQMMTDLFSHSGSGARHAAKGSLWDTRAAKMPEKAVNIRLRNIVRGTLETIFRRHGAEEIRRDFIFPSAVKKHYPTKPNVMQLMDASGNLLQLPYDLILPYARQLARQKAATRCTFTFSGAYRNMAGPPKASVEADFDIVNNKDDDDDTALNDAEAIKVVDEALTELPQFVAQKAVFYLSHGVLIDAILDACRVPLEKQFPVKMALERVGYQSSTKEISSWSNVDTDLRNMKLMGTTVDALKEYDFSLSPAKAFEKLSNLMSDAKPQVKTRCDTAIDELRHIVQCTKLFKIERKLVISPLSCHNAKFYATGLIFTAAVSNKNDKIPLASGGRYDSLIEQQNKPDPNLKQGAVGFQIGVDPIVRLLISSGVGKKSDNLKDTNQVQPLAKRCEVLLVTNGTEKVRDVALGLLTNLWAADIKAELSREHNSYESQEYSLIAHLRHETATTVALTNPETGHGAEVPAGSVVNHIQQELRDMVSSRTRIPLLRASSSHWGGDDQKADNVEVLRLERGGKKANRDDIVHAVRHAWEEKLDELKGGPILAIEARDPVLELVAATKLSDAETWRQATQNAGLNERSLMRALQEKLFALREQGARHIGVHSWLSKEGILYDLTA</sequence>
<dbReference type="InterPro" id="IPR016135">
    <property type="entry name" value="UBQ-conjugating_enzyme/RWD"/>
</dbReference>
<dbReference type="InterPro" id="IPR024435">
    <property type="entry name" value="HisRS-related_dom"/>
</dbReference>
<dbReference type="PROSITE" id="PS00107">
    <property type="entry name" value="PROTEIN_KINASE_ATP"/>
    <property type="match status" value="1"/>
</dbReference>
<dbReference type="InterPro" id="IPR041715">
    <property type="entry name" value="HisRS-like_core"/>
</dbReference>
<feature type="active site" description="Proton acceptor" evidence="10">
    <location>
        <position position="764"/>
    </location>
</feature>
<dbReference type="OrthoDB" id="341578at2759"/>
<dbReference type="RefSeq" id="XP_016759832.1">
    <property type="nucleotide sequence ID" value="XM_016905668.1"/>
</dbReference>
<evidence type="ECO:0000256" key="1">
    <source>
        <dbReference type="ARBA" id="ARBA00012513"/>
    </source>
</evidence>
<dbReference type="InterPro" id="IPR000719">
    <property type="entry name" value="Prot_kinase_dom"/>
</dbReference>
<feature type="coiled-coil region" evidence="13">
    <location>
        <begin position="150"/>
        <end position="187"/>
    </location>
</feature>
<dbReference type="Gene3D" id="3.30.930.10">
    <property type="entry name" value="Bira Bifunctional Protein, Domain 2"/>
    <property type="match status" value="1"/>
</dbReference>
<dbReference type="PIRSF" id="PIRSF000660">
    <property type="entry name" value="Ser/Thr_PK_GCN2"/>
    <property type="match status" value="1"/>
</dbReference>
<evidence type="ECO:0000256" key="11">
    <source>
        <dbReference type="PIRSR" id="PIRSR000660-2"/>
    </source>
</evidence>
<gene>
    <name evidence="17" type="ORF">SEPMUDRAFT_149620</name>
</gene>
<dbReference type="Gene3D" id="3.10.110.10">
    <property type="entry name" value="Ubiquitin Conjugating Enzyme"/>
    <property type="match status" value="1"/>
</dbReference>
<keyword evidence="5 17" id="KW-0418">Kinase</keyword>
<dbReference type="SMART" id="SM00220">
    <property type="entry name" value="S_TKc"/>
    <property type="match status" value="1"/>
</dbReference>
<dbReference type="GO" id="GO:0009893">
    <property type="term" value="P:positive regulation of metabolic process"/>
    <property type="evidence" value="ECO:0007669"/>
    <property type="project" value="UniProtKB-ARBA"/>
</dbReference>
<evidence type="ECO:0000256" key="12">
    <source>
        <dbReference type="PROSITE-ProRule" id="PRU10141"/>
    </source>
</evidence>
<feature type="binding site" evidence="11">
    <location>
        <begin position="541"/>
        <end position="549"/>
    </location>
    <ligand>
        <name>ATP</name>
        <dbReference type="ChEBI" id="CHEBI:30616"/>
    </ligand>
</feature>
<evidence type="ECO:0000256" key="9">
    <source>
        <dbReference type="ARBA" id="ARBA00048679"/>
    </source>
</evidence>
<dbReference type="Pfam" id="PF12745">
    <property type="entry name" value="HGTP_anticodon2"/>
    <property type="match status" value="1"/>
</dbReference>
<dbReference type="Proteomes" id="UP000016931">
    <property type="component" value="Unassembled WGS sequence"/>
</dbReference>
<dbReference type="Pfam" id="PF13393">
    <property type="entry name" value="tRNA-synt_His"/>
    <property type="match status" value="1"/>
</dbReference>
<feature type="binding site" evidence="11">
    <location>
        <position position="564"/>
    </location>
    <ligand>
        <name>ATP</name>
        <dbReference type="ChEBI" id="CHEBI:30616"/>
    </ligand>
</feature>
<evidence type="ECO:0000259" key="15">
    <source>
        <dbReference type="PROSITE" id="PS50011"/>
    </source>
</evidence>
<dbReference type="PANTHER" id="PTHR11042:SF136">
    <property type="entry name" value="EIF-2-ALPHA KINASE GCN2"/>
    <property type="match status" value="1"/>
</dbReference>
<accession>N1QKI6</accession>
<keyword evidence="6 11" id="KW-0067">ATP-binding</keyword>
<organism evidence="17 18">
    <name type="scientific">Sphaerulina musiva (strain SO2202)</name>
    <name type="common">Poplar stem canker fungus</name>
    <name type="synonym">Septoria musiva</name>
    <dbReference type="NCBI Taxonomy" id="692275"/>
    <lineage>
        <taxon>Eukaryota</taxon>
        <taxon>Fungi</taxon>
        <taxon>Dikarya</taxon>
        <taxon>Ascomycota</taxon>
        <taxon>Pezizomycotina</taxon>
        <taxon>Dothideomycetes</taxon>
        <taxon>Dothideomycetidae</taxon>
        <taxon>Mycosphaerellales</taxon>
        <taxon>Mycosphaerellaceae</taxon>
        <taxon>Sphaerulina</taxon>
    </lineage>
</organism>
<evidence type="ECO:0000313" key="17">
    <source>
        <dbReference type="EMBL" id="EMF11711.1"/>
    </source>
</evidence>
<comment type="catalytic activity">
    <reaction evidence="9">
        <text>L-seryl-[protein] + ATP = O-phospho-L-seryl-[protein] + ADP + H(+)</text>
        <dbReference type="Rhea" id="RHEA:17989"/>
        <dbReference type="Rhea" id="RHEA-COMP:9863"/>
        <dbReference type="Rhea" id="RHEA-COMP:11604"/>
        <dbReference type="ChEBI" id="CHEBI:15378"/>
        <dbReference type="ChEBI" id="CHEBI:29999"/>
        <dbReference type="ChEBI" id="CHEBI:30616"/>
        <dbReference type="ChEBI" id="CHEBI:83421"/>
        <dbReference type="ChEBI" id="CHEBI:456216"/>
        <dbReference type="EC" id="2.7.11.1"/>
    </reaction>
</comment>
<dbReference type="GeneID" id="27902805"/>
<evidence type="ECO:0000256" key="14">
    <source>
        <dbReference type="SAM" id="MobiDB-lite"/>
    </source>
</evidence>
<dbReference type="InterPro" id="IPR006575">
    <property type="entry name" value="RWD_dom"/>
</dbReference>
<evidence type="ECO:0000259" key="16">
    <source>
        <dbReference type="PROSITE" id="PS50908"/>
    </source>
</evidence>
<dbReference type="eggNOG" id="KOG1035">
    <property type="taxonomic scope" value="Eukaryota"/>
</dbReference>
<evidence type="ECO:0000313" key="18">
    <source>
        <dbReference type="Proteomes" id="UP000016931"/>
    </source>
</evidence>
<dbReference type="PROSITE" id="PS00108">
    <property type="entry name" value="PROTEIN_KINASE_ST"/>
    <property type="match status" value="1"/>
</dbReference>
<keyword evidence="2" id="KW-0723">Serine/threonine-protein kinase</keyword>
<keyword evidence="4 11" id="KW-0547">Nucleotide-binding</keyword>
<dbReference type="InterPro" id="IPR008271">
    <property type="entry name" value="Ser/Thr_kinase_AS"/>
</dbReference>
<feature type="region of interest" description="Disordered" evidence="14">
    <location>
        <begin position="499"/>
        <end position="530"/>
    </location>
</feature>
<feature type="domain" description="RWD" evidence="16">
    <location>
        <begin position="33"/>
        <end position="141"/>
    </location>
</feature>
<keyword evidence="18" id="KW-1185">Reference proteome</keyword>
<evidence type="ECO:0000256" key="13">
    <source>
        <dbReference type="SAM" id="Coils"/>
    </source>
</evidence>
<evidence type="ECO:0000256" key="5">
    <source>
        <dbReference type="ARBA" id="ARBA00022777"/>
    </source>
</evidence>
<feature type="domain" description="Protein kinase" evidence="15">
    <location>
        <begin position="535"/>
        <end position="906"/>
    </location>
</feature>
<name>N1QKI6_SPHMS</name>
<feature type="region of interest" description="Disordered" evidence="14">
    <location>
        <begin position="204"/>
        <end position="223"/>
    </location>
</feature>
<dbReference type="GO" id="GO:1990625">
    <property type="term" value="P:negative regulation of cytoplasmic translational initiation in response to stress"/>
    <property type="evidence" value="ECO:0007669"/>
    <property type="project" value="TreeGrafter"/>
</dbReference>
<dbReference type="SUPFAM" id="SSF56112">
    <property type="entry name" value="Protein kinase-like (PK-like)"/>
    <property type="match status" value="2"/>
</dbReference>
<proteinExistence type="inferred from homology"/>
<evidence type="ECO:0000256" key="8">
    <source>
        <dbReference type="ARBA" id="ARBA00047899"/>
    </source>
</evidence>
<dbReference type="SMART" id="SM00591">
    <property type="entry name" value="RWD"/>
    <property type="match status" value="1"/>
</dbReference>
<comment type="similarity">
    <text evidence="7">Belongs to the protein kinase superfamily. Ser/Thr protein kinase family. GCN2 subfamily.</text>
</comment>
<dbReference type="InterPro" id="IPR017441">
    <property type="entry name" value="Protein_kinase_ATP_BS"/>
</dbReference>
<dbReference type="SUPFAM" id="SSF55681">
    <property type="entry name" value="Class II aaRS and biotin synthetases"/>
    <property type="match status" value="1"/>
</dbReference>
<dbReference type="FunFam" id="3.10.110.10:FF:000050">
    <property type="entry name" value="eIF-2-alpha kinase GCN2"/>
    <property type="match status" value="1"/>
</dbReference>